<name>A0A8D1K0T1_PIG</name>
<proteinExistence type="predicted"/>
<dbReference type="Proteomes" id="UP000694722">
    <property type="component" value="Unplaced"/>
</dbReference>
<accession>A0A8D1K0T1</accession>
<feature type="coiled-coil region" evidence="1">
    <location>
        <begin position="58"/>
        <end position="86"/>
    </location>
</feature>
<dbReference type="Ensembl" id="ENSSSCT00040015236.1">
    <property type="protein sequence ID" value="ENSSSCP00040005968.1"/>
    <property type="gene ID" value="ENSSSCG00040011212.1"/>
</dbReference>
<evidence type="ECO:0000256" key="1">
    <source>
        <dbReference type="SAM" id="Coils"/>
    </source>
</evidence>
<sequence length="90" mass="9612">AGGGGLPSYVIIPAPKQEVTTILARAGRCFFSGSGIGGGGGGGGVLSQMGDEKDSWKVKTLDEILQEKKRRKEQEEKAEIKRLKNVSYVF</sequence>
<evidence type="ECO:0000313" key="2">
    <source>
        <dbReference type="Ensembl" id="ENSSSCP00040005968.1"/>
    </source>
</evidence>
<keyword evidence="1" id="KW-0175">Coiled coil</keyword>
<organism evidence="2 3">
    <name type="scientific">Sus scrofa</name>
    <name type="common">Pig</name>
    <dbReference type="NCBI Taxonomy" id="9823"/>
    <lineage>
        <taxon>Eukaryota</taxon>
        <taxon>Metazoa</taxon>
        <taxon>Chordata</taxon>
        <taxon>Craniata</taxon>
        <taxon>Vertebrata</taxon>
        <taxon>Euteleostomi</taxon>
        <taxon>Mammalia</taxon>
        <taxon>Eutheria</taxon>
        <taxon>Laurasiatheria</taxon>
        <taxon>Artiodactyla</taxon>
        <taxon>Suina</taxon>
        <taxon>Suidae</taxon>
        <taxon>Sus</taxon>
    </lineage>
</organism>
<reference evidence="2" key="1">
    <citation type="submission" date="2025-08" db="UniProtKB">
        <authorList>
            <consortium name="Ensembl"/>
        </authorList>
    </citation>
    <scope>IDENTIFICATION</scope>
</reference>
<evidence type="ECO:0000313" key="3">
    <source>
        <dbReference type="Proteomes" id="UP000694722"/>
    </source>
</evidence>
<protein>
    <submittedName>
        <fullName evidence="2">Uncharacterized protein</fullName>
    </submittedName>
</protein>
<dbReference type="AlphaFoldDB" id="A0A8D1K0T1"/>